<evidence type="ECO:0000256" key="2">
    <source>
        <dbReference type="SAM" id="Phobius"/>
    </source>
</evidence>
<feature type="region of interest" description="Disordered" evidence="1">
    <location>
        <begin position="42"/>
        <end position="128"/>
    </location>
</feature>
<evidence type="ECO:0000256" key="1">
    <source>
        <dbReference type="SAM" id="MobiDB-lite"/>
    </source>
</evidence>
<comment type="caution">
    <text evidence="4">The sequence shown here is derived from an EMBL/GenBank/DDBJ whole genome shotgun (WGS) entry which is preliminary data.</text>
</comment>
<dbReference type="AlphaFoldDB" id="A0A841EKH8"/>
<evidence type="ECO:0000313" key="4">
    <source>
        <dbReference type="EMBL" id="MBB6001533.1"/>
    </source>
</evidence>
<dbReference type="Gene3D" id="3.10.350.10">
    <property type="entry name" value="LysM domain"/>
    <property type="match status" value="2"/>
</dbReference>
<accession>A0A841EKH8</accession>
<feature type="domain" description="LysM" evidence="3">
    <location>
        <begin position="137"/>
        <end position="181"/>
    </location>
</feature>
<sequence>MEDYRNPRPAEENSNIPMITLLVLVALVIALLYVGWQSMSDDTTKTEVVLSTPPKSDAMKGQEDADLVSAPVTEMPEEGAEKEDKKASTTVDESAKQDNKAKDEKVAEKKKEEAKKAEELAKTEKKTTEAPLKGTTFVHTVQSGETFYGIANRYHISKAALQTLNPDIKPEGIKVGITKLNVKVKAIHTVGPGDILRVVAQKYGVSKQLIMDANKKTKDLTERGEKLIIPLP</sequence>
<keyword evidence="2" id="KW-1133">Transmembrane helix</keyword>
<dbReference type="PROSITE" id="PS51782">
    <property type="entry name" value="LYSM"/>
    <property type="match status" value="1"/>
</dbReference>
<keyword evidence="5" id="KW-1185">Reference proteome</keyword>
<evidence type="ECO:0000313" key="5">
    <source>
        <dbReference type="Proteomes" id="UP000524404"/>
    </source>
</evidence>
<dbReference type="SMART" id="SM00257">
    <property type="entry name" value="LysM"/>
    <property type="match status" value="2"/>
</dbReference>
<gene>
    <name evidence="4" type="ORF">HNP25_000172</name>
</gene>
<dbReference type="SUPFAM" id="SSF54106">
    <property type="entry name" value="LysM domain"/>
    <property type="match status" value="2"/>
</dbReference>
<evidence type="ECO:0000259" key="3">
    <source>
        <dbReference type="PROSITE" id="PS51782"/>
    </source>
</evidence>
<keyword evidence="2" id="KW-0472">Membrane</keyword>
<dbReference type="PANTHER" id="PTHR33734">
    <property type="entry name" value="LYSM DOMAIN-CONTAINING GPI-ANCHORED PROTEIN 2"/>
    <property type="match status" value="1"/>
</dbReference>
<feature type="transmembrane region" description="Helical" evidence="2">
    <location>
        <begin position="16"/>
        <end position="36"/>
    </location>
</feature>
<proteinExistence type="predicted"/>
<dbReference type="GO" id="GO:0008932">
    <property type="term" value="F:lytic endotransglycosylase activity"/>
    <property type="evidence" value="ECO:0007669"/>
    <property type="project" value="TreeGrafter"/>
</dbReference>
<reference evidence="4 5" key="1">
    <citation type="submission" date="2020-08" db="EMBL/GenBank/DDBJ databases">
        <title>Functional genomics of gut bacteria from endangered species of beetles.</title>
        <authorList>
            <person name="Carlos-Shanley C."/>
        </authorList>
    </citation>
    <scope>NUCLEOTIDE SEQUENCE [LARGE SCALE GENOMIC DNA]</scope>
    <source>
        <strain evidence="4 5">S00070</strain>
    </source>
</reference>
<keyword evidence="2" id="KW-0812">Transmembrane</keyword>
<dbReference type="InterPro" id="IPR018392">
    <property type="entry name" value="LysM"/>
</dbReference>
<organism evidence="4 5">
    <name type="scientific">Arcicella rosea</name>
    <dbReference type="NCBI Taxonomy" id="502909"/>
    <lineage>
        <taxon>Bacteria</taxon>
        <taxon>Pseudomonadati</taxon>
        <taxon>Bacteroidota</taxon>
        <taxon>Cytophagia</taxon>
        <taxon>Cytophagales</taxon>
        <taxon>Flectobacillaceae</taxon>
        <taxon>Arcicella</taxon>
    </lineage>
</organism>
<dbReference type="RefSeq" id="WP_184128705.1">
    <property type="nucleotide sequence ID" value="NZ_JACHKT010000001.1"/>
</dbReference>
<dbReference type="InterPro" id="IPR036779">
    <property type="entry name" value="LysM_dom_sf"/>
</dbReference>
<protein>
    <submittedName>
        <fullName evidence="4">LysM repeat protein</fullName>
    </submittedName>
</protein>
<dbReference type="Pfam" id="PF01476">
    <property type="entry name" value="LysM"/>
    <property type="match status" value="2"/>
</dbReference>
<dbReference type="PANTHER" id="PTHR33734:SF22">
    <property type="entry name" value="MEMBRANE-BOUND LYTIC MUREIN TRANSGLYCOSYLASE D"/>
    <property type="match status" value="1"/>
</dbReference>
<dbReference type="EMBL" id="JACHKT010000001">
    <property type="protein sequence ID" value="MBB6001533.1"/>
    <property type="molecule type" value="Genomic_DNA"/>
</dbReference>
<feature type="compositionally biased region" description="Basic and acidic residues" evidence="1">
    <location>
        <begin position="82"/>
        <end position="128"/>
    </location>
</feature>
<name>A0A841EKH8_9BACT</name>
<dbReference type="CDD" id="cd00118">
    <property type="entry name" value="LysM"/>
    <property type="match status" value="2"/>
</dbReference>
<dbReference type="Proteomes" id="UP000524404">
    <property type="component" value="Unassembled WGS sequence"/>
</dbReference>